<dbReference type="InterPro" id="IPR017900">
    <property type="entry name" value="4Fe4S_Fe_S_CS"/>
</dbReference>
<dbReference type="AlphaFoldDB" id="A0A8T8KAH2"/>
<feature type="domain" description="4Fe-4S ferredoxin-type" evidence="1">
    <location>
        <begin position="4"/>
        <end position="33"/>
    </location>
</feature>
<dbReference type="PANTHER" id="PTHR42895">
    <property type="entry name" value="IRON-SULFUR CLUSTER-BINDING PROTEIN-RELATED"/>
    <property type="match status" value="1"/>
</dbReference>
<dbReference type="PROSITE" id="PS00198">
    <property type="entry name" value="4FE4S_FER_1"/>
    <property type="match status" value="1"/>
</dbReference>
<sequence>MEREIIQIDEEKCDGCGSCIPGCPEGALQVIDGKARLVSDLFCDGLGACIGTCPQGAIEVIKREAEPYDEYKVMENIVKGGSNLIKAHLQHLHEHGETEYLNQARDYLKENEIEIPDYETMECGCPSSLAQEIQPGEDKEVGIFQAQLRNWPIQLQLLNPQASYLKNADLLITADCVPFSYPNFHERFLKDKVLIILCPKLDKTIDQYVDKLSQIFATQDINSISVVHMEVPCCSGIGVIVQRALEKAGKNIIIKDYTISISGEII</sequence>
<dbReference type="Pfam" id="PF13237">
    <property type="entry name" value="Fer4_10"/>
    <property type="match status" value="1"/>
</dbReference>
<feature type="domain" description="4Fe-4S ferredoxin-type" evidence="1">
    <location>
        <begin position="34"/>
        <end position="63"/>
    </location>
</feature>
<protein>
    <submittedName>
        <fullName evidence="2">4Fe-4S binding protein</fullName>
    </submittedName>
</protein>
<dbReference type="OrthoDB" id="15347at2157"/>
<evidence type="ECO:0000313" key="3">
    <source>
        <dbReference type="Proteomes" id="UP000681041"/>
    </source>
</evidence>
<proteinExistence type="predicted"/>
<dbReference type="PANTHER" id="PTHR42895:SF1">
    <property type="entry name" value="IRON-SULFUR CLUSTER PROTEIN"/>
    <property type="match status" value="1"/>
</dbReference>
<reference evidence="2" key="1">
    <citation type="submission" date="2020-07" db="EMBL/GenBank/DDBJ databases">
        <title>Methanobacterium. sp. MethCan genome.</title>
        <authorList>
            <person name="Postec A."/>
            <person name="Quemeneur M."/>
        </authorList>
    </citation>
    <scope>NUCLEOTIDE SEQUENCE</scope>
    <source>
        <strain evidence="2">MethCAN</strain>
    </source>
</reference>
<gene>
    <name evidence="2" type="ORF">HYG87_00900</name>
</gene>
<name>A0A8T8KAH2_9EURY</name>
<evidence type="ECO:0000259" key="1">
    <source>
        <dbReference type="PROSITE" id="PS51379"/>
    </source>
</evidence>
<dbReference type="KEGG" id="meme:HYG87_00900"/>
<dbReference type="Proteomes" id="UP000681041">
    <property type="component" value="Chromosome"/>
</dbReference>
<dbReference type="EMBL" id="CP058560">
    <property type="protein sequence ID" value="QUH22421.1"/>
    <property type="molecule type" value="Genomic_DNA"/>
</dbReference>
<dbReference type="RefSeq" id="WP_211533365.1">
    <property type="nucleotide sequence ID" value="NZ_CP058560.1"/>
</dbReference>
<accession>A0A8T8KAH2</accession>
<dbReference type="InterPro" id="IPR017896">
    <property type="entry name" value="4Fe4S_Fe-S-bd"/>
</dbReference>
<dbReference type="GeneID" id="64819278"/>
<dbReference type="Gene3D" id="3.30.70.20">
    <property type="match status" value="1"/>
</dbReference>
<dbReference type="GO" id="GO:0016491">
    <property type="term" value="F:oxidoreductase activity"/>
    <property type="evidence" value="ECO:0007669"/>
    <property type="project" value="UniProtKB-ARBA"/>
</dbReference>
<organism evidence="2 3">
    <name type="scientific">Methanobacterium alkalithermotolerans</name>
    <dbReference type="NCBI Taxonomy" id="2731220"/>
    <lineage>
        <taxon>Archaea</taxon>
        <taxon>Methanobacteriati</taxon>
        <taxon>Methanobacteriota</taxon>
        <taxon>Methanomada group</taxon>
        <taxon>Methanobacteria</taxon>
        <taxon>Methanobacteriales</taxon>
        <taxon>Methanobacteriaceae</taxon>
        <taxon>Methanobacterium</taxon>
    </lineage>
</organism>
<dbReference type="SUPFAM" id="SSF54862">
    <property type="entry name" value="4Fe-4S ferredoxins"/>
    <property type="match status" value="1"/>
</dbReference>
<dbReference type="InterPro" id="IPR052911">
    <property type="entry name" value="Corrinoid_activation_enz"/>
</dbReference>
<keyword evidence="3" id="KW-1185">Reference proteome</keyword>
<evidence type="ECO:0000313" key="2">
    <source>
        <dbReference type="EMBL" id="QUH22421.1"/>
    </source>
</evidence>
<dbReference type="PROSITE" id="PS51379">
    <property type="entry name" value="4FE4S_FER_2"/>
    <property type="match status" value="2"/>
</dbReference>